<name>A0AAN7Q4L3_9COLE</name>
<gene>
    <name evidence="2" type="ORF">RN001_001815</name>
</gene>
<proteinExistence type="predicted"/>
<protein>
    <submittedName>
        <fullName evidence="2">Uncharacterized protein</fullName>
    </submittedName>
</protein>
<evidence type="ECO:0000256" key="1">
    <source>
        <dbReference type="SAM" id="MobiDB-lite"/>
    </source>
</evidence>
<keyword evidence="3" id="KW-1185">Reference proteome</keyword>
<evidence type="ECO:0000313" key="3">
    <source>
        <dbReference type="Proteomes" id="UP001353858"/>
    </source>
</evidence>
<organism evidence="2 3">
    <name type="scientific">Aquatica leii</name>
    <dbReference type="NCBI Taxonomy" id="1421715"/>
    <lineage>
        <taxon>Eukaryota</taxon>
        <taxon>Metazoa</taxon>
        <taxon>Ecdysozoa</taxon>
        <taxon>Arthropoda</taxon>
        <taxon>Hexapoda</taxon>
        <taxon>Insecta</taxon>
        <taxon>Pterygota</taxon>
        <taxon>Neoptera</taxon>
        <taxon>Endopterygota</taxon>
        <taxon>Coleoptera</taxon>
        <taxon>Polyphaga</taxon>
        <taxon>Elateriformia</taxon>
        <taxon>Elateroidea</taxon>
        <taxon>Lampyridae</taxon>
        <taxon>Luciolinae</taxon>
        <taxon>Aquatica</taxon>
    </lineage>
</organism>
<dbReference type="GO" id="GO:0003676">
    <property type="term" value="F:nucleic acid binding"/>
    <property type="evidence" value="ECO:0007669"/>
    <property type="project" value="InterPro"/>
</dbReference>
<dbReference type="PANTHER" id="PTHR33939:SF1">
    <property type="entry name" value="DUF4371 DOMAIN-CONTAINING PROTEIN"/>
    <property type="match status" value="1"/>
</dbReference>
<dbReference type="Gene3D" id="3.30.420.10">
    <property type="entry name" value="Ribonuclease H-like superfamily/Ribonuclease H"/>
    <property type="match status" value="1"/>
</dbReference>
<feature type="region of interest" description="Disordered" evidence="1">
    <location>
        <begin position="55"/>
        <end position="80"/>
    </location>
</feature>
<dbReference type="InterPro" id="IPR036397">
    <property type="entry name" value="RNaseH_sf"/>
</dbReference>
<dbReference type="Proteomes" id="UP001353858">
    <property type="component" value="Unassembled WGS sequence"/>
</dbReference>
<feature type="compositionally biased region" description="Basic and acidic residues" evidence="1">
    <location>
        <begin position="58"/>
        <end position="80"/>
    </location>
</feature>
<comment type="caution">
    <text evidence="2">The sequence shown here is derived from an EMBL/GenBank/DDBJ whole genome shotgun (WGS) entry which is preliminary data.</text>
</comment>
<reference evidence="3" key="1">
    <citation type="submission" date="2023-01" db="EMBL/GenBank/DDBJ databases">
        <title>Key to firefly adult light organ development and bioluminescence: homeobox transcription factors regulate luciferase expression and transportation to peroxisome.</title>
        <authorList>
            <person name="Fu X."/>
        </authorList>
    </citation>
    <scope>NUCLEOTIDE SEQUENCE [LARGE SCALE GENOMIC DNA]</scope>
</reference>
<evidence type="ECO:0000313" key="2">
    <source>
        <dbReference type="EMBL" id="KAK4885544.1"/>
    </source>
</evidence>
<dbReference type="EMBL" id="JARPUR010000001">
    <property type="protein sequence ID" value="KAK4885544.1"/>
    <property type="molecule type" value="Genomic_DNA"/>
</dbReference>
<sequence>MPRRSITVDELIHNLVDYFNQEKQNNGPLIPLTAVHARVSDALKIDTKTISNALRRHQNQDENKENEPQRKSLKTKDMDERQKVKSVLQFTTYTLLTKIKERGIVECKRTSLYHVLLDIGFFFKQTNNRKALCEKTSIASMRIKFLRSYITYKKQDIYKQFVYLDETWIFAKGSNKRIWQDSSSKCFKNLGGEGKRYIVLHAGTEDGFVEGADLIFSTTNKSSDYHDSMNSENFLK</sequence>
<accession>A0AAN7Q4L3</accession>
<dbReference type="AlphaFoldDB" id="A0AAN7Q4L3"/>
<dbReference type="PANTHER" id="PTHR33939">
    <property type="entry name" value="PROTEIN CBG22215"/>
    <property type="match status" value="1"/>
</dbReference>